<dbReference type="InterPro" id="IPR009030">
    <property type="entry name" value="Growth_fac_rcpt_cys_sf"/>
</dbReference>
<evidence type="ECO:0000256" key="3">
    <source>
        <dbReference type="ARBA" id="ARBA00022840"/>
    </source>
</evidence>
<keyword evidence="5" id="KW-0472">Membrane</keyword>
<dbReference type="PROSITE" id="PS50011">
    <property type="entry name" value="PROTEIN_KINASE_DOM"/>
    <property type="match status" value="1"/>
</dbReference>
<dbReference type="GO" id="GO:0005524">
    <property type="term" value="F:ATP binding"/>
    <property type="evidence" value="ECO:0007669"/>
    <property type="project" value="UniProtKB-UniRule"/>
</dbReference>
<evidence type="ECO:0000256" key="2">
    <source>
        <dbReference type="ARBA" id="ARBA00022741"/>
    </source>
</evidence>
<protein>
    <submittedName>
        <fullName evidence="8">Serine-threonine protein kinase, putative</fullName>
        <ecNumber evidence="8">2.7.10.2</ecNumber>
    </submittedName>
</protein>
<keyword evidence="5" id="KW-1133">Transmembrane helix</keyword>
<dbReference type="PROSITE" id="PS00107">
    <property type="entry name" value="PROTEIN_KINASE_ATP"/>
    <property type="match status" value="1"/>
</dbReference>
<proteinExistence type="predicted"/>
<dbReference type="Pfam" id="PF07714">
    <property type="entry name" value="PK_Tyr_Ser-Thr"/>
    <property type="match status" value="1"/>
</dbReference>
<dbReference type="SUPFAM" id="SSF56112">
    <property type="entry name" value="Protein kinase-like (PK-like)"/>
    <property type="match status" value="1"/>
</dbReference>
<keyword evidence="3 4" id="KW-0067">ATP-binding</keyword>
<dbReference type="EMBL" id="KB206573">
    <property type="protein sequence ID" value="ELP89779.1"/>
    <property type="molecule type" value="Genomic_DNA"/>
</dbReference>
<dbReference type="Gene3D" id="1.10.510.10">
    <property type="entry name" value="Transferase(Phosphotransferase) domain 1"/>
    <property type="match status" value="1"/>
</dbReference>
<dbReference type="OrthoDB" id="122279at2759"/>
<dbReference type="Gene3D" id="2.10.220.10">
    <property type="entry name" value="Hormone Receptor, Insulin-like Growth Factor Receptor 1, Chain A, domain 2"/>
    <property type="match status" value="1"/>
</dbReference>
<keyword evidence="2 4" id="KW-0547">Nucleotide-binding</keyword>
<accession>A0A0A1UBU5</accession>
<dbReference type="InterPro" id="IPR017441">
    <property type="entry name" value="Protein_kinase_ATP_BS"/>
</dbReference>
<evidence type="ECO:0000313" key="8">
    <source>
        <dbReference type="EMBL" id="ELP89779.1"/>
    </source>
</evidence>
<dbReference type="InterPro" id="IPR001245">
    <property type="entry name" value="Ser-Thr/Tyr_kinase_cat_dom"/>
</dbReference>
<dbReference type="KEGG" id="eiv:EIN_425010"/>
<dbReference type="Proteomes" id="UP000014680">
    <property type="component" value="Unassembled WGS sequence"/>
</dbReference>
<dbReference type="PANTHER" id="PTHR45756:SF1">
    <property type="entry name" value="PROTEIN KINASE DOMAIN CONTAINING PROTEIN"/>
    <property type="match status" value="1"/>
</dbReference>
<evidence type="ECO:0000259" key="7">
    <source>
        <dbReference type="PROSITE" id="PS50011"/>
    </source>
</evidence>
<sequence length="1017" mass="113644">MVLVFLLVIFSIETQGTVENCVNEFTTGRCIECEQGYSLSVVNNPNGGVPLINCSPSNSTAHCETEESGVCKKCADRYYLNNNNCLECPSNCLLCDQRYCFKCSASYYLSIDQKYCTQCTGTNASQCGQCDNAKYFSMEEKKCKGCSDNCAMCTGSDNCFQCTNKYYLNGTYNCLLIENCDQNYIKPDHCEKCKSGYRLEMGHCVLCTTQNCSECYLTTLNNEKCRRCKPNTILTNEGVCKTADELRCKDGSETYGCQRCVDGYYLDSQMLCTHCDEICGTCITTKTNCLTCNTKYYFSNGTCIPVDPNCKKYDQSGCKECNNVLISTGYFVDSTTKECILCNENCSLCEGEKGHCTACLPGYLLTPDVNNKYYTCEKQGDSCKNSSMGFCTQCAESYFIGLGMQCIKCNTSCASCESETACLSCAYEYYRGSEGNLCSPYSEINMTCDATPTGCAGKCKPGFFAQNSSQINCTACDPNLLCKECTYNADIGSEQCKTCMNESYYVKDSSCVSCSKISHCLKCNKDGCAECEDGYKPDQDSCNKDNNTLIISISIVVGFVVLLLLVIFVALISWRIMRQKSSGKNAKPFKVTNDLELSLLAADNKNFPLKMKTWELNFGLDKTKAVVDESYTETIQIANITKKTYFFEVLATPSHRYSLDIEPPRYTLKSNEAITIEFRIKMLCTSAVSDDIGIIAMDIEGQNKETAKVSLLIESDLSLKLDHTELIQQLPPIGEGGFGIVFRGTYRGRDVAIKKMKSRNMTEEQEKEFNHEVSMLKQLRHQCVVEFIGAVYTEGEISIVSEFAEYGALSKIWAKNAVSYDLKVKVLDDLAVALQFLHNNQIIHRDVKGENVLIFSLNPHSAVCGKLTDFGTCRNISDRSVLNKDLTQGIGTPTYMSPECLSNQKYSYPVDVYAFGITMYETFIEGGAYTDEKVFDQPWKIPQFVSSGKRLERPDKMNDQFWELTTSCWDQDPETRPTFTDILKTVEGWNLDIKYALLLESDSPESRTNVATSIVKD</sequence>
<name>A0A0A1UBU5_ENTIV</name>
<evidence type="ECO:0000256" key="6">
    <source>
        <dbReference type="SAM" id="SignalP"/>
    </source>
</evidence>
<keyword evidence="8" id="KW-0808">Transferase</keyword>
<reference evidence="8 9" key="1">
    <citation type="submission" date="2012-10" db="EMBL/GenBank/DDBJ databases">
        <authorList>
            <person name="Zafar N."/>
            <person name="Inman J."/>
            <person name="Hall N."/>
            <person name="Lorenzi H."/>
            <person name="Caler E."/>
        </authorList>
    </citation>
    <scope>NUCLEOTIDE SEQUENCE [LARGE SCALE GENOMIC DNA]</scope>
    <source>
        <strain evidence="8 9">IP1</strain>
    </source>
</reference>
<dbReference type="SUPFAM" id="SSF57184">
    <property type="entry name" value="Growth factor receptor domain"/>
    <property type="match status" value="5"/>
</dbReference>
<dbReference type="RefSeq" id="XP_004256550.1">
    <property type="nucleotide sequence ID" value="XM_004256502.1"/>
</dbReference>
<keyword evidence="9" id="KW-1185">Reference proteome</keyword>
<dbReference type="GO" id="GO:0004674">
    <property type="term" value="F:protein serine/threonine kinase activity"/>
    <property type="evidence" value="ECO:0007669"/>
    <property type="project" value="UniProtKB-KW"/>
</dbReference>
<feature type="chain" id="PRO_5001991115" evidence="6">
    <location>
        <begin position="17"/>
        <end position="1017"/>
    </location>
</feature>
<dbReference type="InterPro" id="IPR000742">
    <property type="entry name" value="EGF"/>
</dbReference>
<feature type="binding site" evidence="4">
    <location>
        <position position="755"/>
    </location>
    <ligand>
        <name>ATP</name>
        <dbReference type="ChEBI" id="CHEBI:30616"/>
    </ligand>
</feature>
<evidence type="ECO:0000313" key="9">
    <source>
        <dbReference type="Proteomes" id="UP000014680"/>
    </source>
</evidence>
<dbReference type="SMART" id="SM00261">
    <property type="entry name" value="FU"/>
    <property type="match status" value="7"/>
</dbReference>
<dbReference type="VEuPathDB" id="AmoebaDB:EIN_425010"/>
<evidence type="ECO:0000256" key="5">
    <source>
        <dbReference type="SAM" id="Phobius"/>
    </source>
</evidence>
<feature type="transmembrane region" description="Helical" evidence="5">
    <location>
        <begin position="549"/>
        <end position="574"/>
    </location>
</feature>
<dbReference type="InterPro" id="IPR000719">
    <property type="entry name" value="Prot_kinase_dom"/>
</dbReference>
<dbReference type="SMART" id="SM00220">
    <property type="entry name" value="S_TKc"/>
    <property type="match status" value="1"/>
</dbReference>
<keyword evidence="6" id="KW-0732">Signal</keyword>
<keyword evidence="8" id="KW-0418">Kinase</keyword>
<keyword evidence="5" id="KW-0812">Transmembrane</keyword>
<dbReference type="InterPro" id="IPR053215">
    <property type="entry name" value="TKL_Ser/Thr_kinase"/>
</dbReference>
<dbReference type="AlphaFoldDB" id="A0A0A1UBU5"/>
<dbReference type="EC" id="2.7.10.2" evidence="8"/>
<dbReference type="PROSITE" id="PS00108">
    <property type="entry name" value="PROTEIN_KINASE_ST"/>
    <property type="match status" value="1"/>
</dbReference>
<dbReference type="Gene3D" id="3.30.200.20">
    <property type="entry name" value="Phosphorylase Kinase, domain 1"/>
    <property type="match status" value="1"/>
</dbReference>
<gene>
    <name evidence="8" type="ORF">EIN_425010</name>
</gene>
<evidence type="ECO:0000256" key="1">
    <source>
        <dbReference type="ARBA" id="ARBA00022527"/>
    </source>
</evidence>
<dbReference type="InterPro" id="IPR011009">
    <property type="entry name" value="Kinase-like_dom_sf"/>
</dbReference>
<dbReference type="InterPro" id="IPR008271">
    <property type="entry name" value="Ser/Thr_kinase_AS"/>
</dbReference>
<feature type="signal peptide" evidence="6">
    <location>
        <begin position="1"/>
        <end position="16"/>
    </location>
</feature>
<keyword evidence="1" id="KW-0723">Serine/threonine-protein kinase</keyword>
<feature type="domain" description="Protein kinase" evidence="7">
    <location>
        <begin position="727"/>
        <end position="998"/>
    </location>
</feature>
<evidence type="ECO:0000256" key="4">
    <source>
        <dbReference type="PROSITE-ProRule" id="PRU10141"/>
    </source>
</evidence>
<dbReference type="PANTHER" id="PTHR45756">
    <property type="entry name" value="PALMITOYLTRANSFERASE"/>
    <property type="match status" value="1"/>
</dbReference>
<organism evidence="8 9">
    <name type="scientific">Entamoeba invadens IP1</name>
    <dbReference type="NCBI Taxonomy" id="370355"/>
    <lineage>
        <taxon>Eukaryota</taxon>
        <taxon>Amoebozoa</taxon>
        <taxon>Evosea</taxon>
        <taxon>Archamoebae</taxon>
        <taxon>Mastigamoebida</taxon>
        <taxon>Entamoebidae</taxon>
        <taxon>Entamoeba</taxon>
    </lineage>
</organism>
<dbReference type="CDD" id="cd13999">
    <property type="entry name" value="STKc_MAP3K-like"/>
    <property type="match status" value="1"/>
</dbReference>
<dbReference type="GO" id="GO:0004715">
    <property type="term" value="F:non-membrane spanning protein tyrosine kinase activity"/>
    <property type="evidence" value="ECO:0007669"/>
    <property type="project" value="UniProtKB-EC"/>
</dbReference>
<dbReference type="PRINTS" id="PR00109">
    <property type="entry name" value="TYRKINASE"/>
</dbReference>
<dbReference type="SMART" id="SM00181">
    <property type="entry name" value="EGF"/>
    <property type="match status" value="6"/>
</dbReference>
<dbReference type="GeneID" id="14888789"/>
<dbReference type="InterPro" id="IPR006212">
    <property type="entry name" value="Furin_repeat"/>
</dbReference>